<keyword evidence="5" id="KW-1185">Reference proteome</keyword>
<dbReference type="InterPro" id="IPR024455">
    <property type="entry name" value="Phage_capsid"/>
</dbReference>
<organism evidence="4 5">
    <name type="scientific">Fimbriiglobus ruber</name>
    <dbReference type="NCBI Taxonomy" id="1908690"/>
    <lineage>
        <taxon>Bacteria</taxon>
        <taxon>Pseudomonadati</taxon>
        <taxon>Planctomycetota</taxon>
        <taxon>Planctomycetia</taxon>
        <taxon>Gemmatales</taxon>
        <taxon>Gemmataceae</taxon>
        <taxon>Fimbriiglobus</taxon>
    </lineage>
</organism>
<dbReference type="EMBL" id="NIDE01000014">
    <property type="protein sequence ID" value="OWK37894.1"/>
    <property type="molecule type" value="Genomic_DNA"/>
</dbReference>
<evidence type="ECO:0000259" key="3">
    <source>
        <dbReference type="Pfam" id="PF05065"/>
    </source>
</evidence>
<proteinExistence type="predicted"/>
<comment type="caution">
    <text evidence="4">The sequence shown here is derived from an EMBL/GenBank/DDBJ whole genome shotgun (WGS) entry which is preliminary data.</text>
</comment>
<dbReference type="InterPro" id="IPR054612">
    <property type="entry name" value="Phage_capsid-like_C"/>
</dbReference>
<feature type="region of interest" description="Disordered" evidence="2">
    <location>
        <begin position="61"/>
        <end position="93"/>
    </location>
</feature>
<evidence type="ECO:0000256" key="1">
    <source>
        <dbReference type="ARBA" id="ARBA00004328"/>
    </source>
</evidence>
<dbReference type="Proteomes" id="UP000214646">
    <property type="component" value="Unassembled WGS sequence"/>
</dbReference>
<feature type="region of interest" description="Disordered" evidence="2">
    <location>
        <begin position="25"/>
        <end position="47"/>
    </location>
</feature>
<feature type="domain" description="Phage capsid-like C-terminal" evidence="3">
    <location>
        <begin position="145"/>
        <end position="419"/>
    </location>
</feature>
<sequence length="434" mass="48038">MNSLELREQRAALVTDSRKLYERAEAEGRELTSEEEEQWATRMRDVDKLENQIKAAERKEKLEALESDMNRSQGRKVSPSASAPIPKNHTKQERNKALKAWMAYGSGRDVSVSGDTIQRANDLGYHLNNHTITMRSINTGTSTAGGNTTFTTTYPDLQTEMKYYSPIIGQVDVQVTSDGNNFTLPRGSDVANTMSIIGQTSASPTNVDPTFDKVTLGGYYFRTIVQVTYEMLEDAVFDVESWLVSRLAERGARTLEKYIVSGTGSSQPTGLIAACTSADGGTPAVTLAATHKNFYTFDDLMTLFSSVDLAYRPTNTLVLADSSVWDLRRIKDGQNRYIWDVNNTLVQNMQPDKIAGFNYLISNSIDASGSFSKNIAVFANLSRHVVRMVDGVKITRLNELYRANGMIGFEVLMRFDCNYVGHASSIARAATPAS</sequence>
<evidence type="ECO:0000313" key="5">
    <source>
        <dbReference type="Proteomes" id="UP000214646"/>
    </source>
</evidence>
<evidence type="ECO:0000313" key="4">
    <source>
        <dbReference type="EMBL" id="OWK37894.1"/>
    </source>
</evidence>
<accession>A0A225DE32</accession>
<dbReference type="NCBIfam" id="TIGR01554">
    <property type="entry name" value="major_cap_HK97"/>
    <property type="match status" value="1"/>
</dbReference>
<gene>
    <name evidence="4" type="ORF">FRUB_07014</name>
</gene>
<dbReference type="AlphaFoldDB" id="A0A225DE32"/>
<dbReference type="OrthoDB" id="275337at2"/>
<dbReference type="Gene3D" id="3.30.2400.10">
    <property type="entry name" value="Major capsid protein gp5"/>
    <property type="match status" value="1"/>
</dbReference>
<protein>
    <submittedName>
        <fullName evidence="4">Phage major capsid protein</fullName>
    </submittedName>
</protein>
<evidence type="ECO:0000256" key="2">
    <source>
        <dbReference type="SAM" id="MobiDB-lite"/>
    </source>
</evidence>
<dbReference type="Pfam" id="PF05065">
    <property type="entry name" value="Phage_capsid"/>
    <property type="match status" value="1"/>
</dbReference>
<dbReference type="SUPFAM" id="SSF56563">
    <property type="entry name" value="Major capsid protein gp5"/>
    <property type="match status" value="1"/>
</dbReference>
<comment type="subcellular location">
    <subcellularLocation>
        <location evidence="1">Virion</location>
    </subcellularLocation>
</comment>
<dbReference type="RefSeq" id="WP_088257725.1">
    <property type="nucleotide sequence ID" value="NZ_NIDE01000014.1"/>
</dbReference>
<name>A0A225DE32_9BACT</name>
<reference evidence="5" key="1">
    <citation type="submission" date="2017-06" db="EMBL/GenBank/DDBJ databases">
        <title>Genome analysis of Fimbriiglobus ruber SP5, the first member of the order Planctomycetales with confirmed chitinolytic capability.</title>
        <authorList>
            <person name="Ravin N.V."/>
            <person name="Rakitin A.L."/>
            <person name="Ivanova A.A."/>
            <person name="Beletsky A.V."/>
            <person name="Kulichevskaya I.S."/>
            <person name="Mardanov A.V."/>
            <person name="Dedysh S.N."/>
        </authorList>
    </citation>
    <scope>NUCLEOTIDE SEQUENCE [LARGE SCALE GENOMIC DNA]</scope>
    <source>
        <strain evidence="5">SP5</strain>
    </source>
</reference>